<dbReference type="PROSITE" id="PS51421">
    <property type="entry name" value="RAS"/>
    <property type="match status" value="1"/>
</dbReference>
<dbReference type="AlphaFoldDB" id="A0A1J4KR02"/>
<dbReference type="PANTHER" id="PTHR47977">
    <property type="entry name" value="RAS-RELATED PROTEIN RAB"/>
    <property type="match status" value="1"/>
</dbReference>
<name>A0A1J4KR02_9EUKA</name>
<dbReference type="SUPFAM" id="SSF52540">
    <property type="entry name" value="P-loop containing nucleoside triphosphate hydrolases"/>
    <property type="match status" value="1"/>
</dbReference>
<gene>
    <name evidence="3" type="ORF">TRFO_18031</name>
</gene>
<dbReference type="GO" id="GO:0005525">
    <property type="term" value="F:GTP binding"/>
    <property type="evidence" value="ECO:0007669"/>
    <property type="project" value="UniProtKB-KW"/>
</dbReference>
<evidence type="ECO:0000313" key="4">
    <source>
        <dbReference type="Proteomes" id="UP000179807"/>
    </source>
</evidence>
<dbReference type="PRINTS" id="PR00449">
    <property type="entry name" value="RASTRNSFRMNG"/>
</dbReference>
<evidence type="ECO:0000256" key="2">
    <source>
        <dbReference type="ARBA" id="ARBA00023134"/>
    </source>
</evidence>
<dbReference type="PROSITE" id="PS51419">
    <property type="entry name" value="RAB"/>
    <property type="match status" value="1"/>
</dbReference>
<dbReference type="SMART" id="SM00175">
    <property type="entry name" value="RAB"/>
    <property type="match status" value="1"/>
</dbReference>
<dbReference type="OrthoDB" id="26525at2759"/>
<dbReference type="RefSeq" id="XP_068365364.1">
    <property type="nucleotide sequence ID" value="XM_068499926.1"/>
</dbReference>
<dbReference type="SMART" id="SM00173">
    <property type="entry name" value="RAS"/>
    <property type="match status" value="1"/>
</dbReference>
<dbReference type="EMBL" id="MLAK01000568">
    <property type="protein sequence ID" value="OHT12228.1"/>
    <property type="molecule type" value="Genomic_DNA"/>
</dbReference>
<dbReference type="Pfam" id="PF00071">
    <property type="entry name" value="Ras"/>
    <property type="match status" value="1"/>
</dbReference>
<dbReference type="InterPro" id="IPR001806">
    <property type="entry name" value="Small_GTPase"/>
</dbReference>
<dbReference type="FunFam" id="3.40.50.300:FF:000808">
    <property type="entry name" value="Small GTP-binding protein, putative"/>
    <property type="match status" value="1"/>
</dbReference>
<dbReference type="InterPro" id="IPR005225">
    <property type="entry name" value="Small_GTP-bd"/>
</dbReference>
<organism evidence="3 4">
    <name type="scientific">Tritrichomonas foetus</name>
    <dbReference type="NCBI Taxonomy" id="1144522"/>
    <lineage>
        <taxon>Eukaryota</taxon>
        <taxon>Metamonada</taxon>
        <taxon>Parabasalia</taxon>
        <taxon>Tritrichomonadida</taxon>
        <taxon>Tritrichomonadidae</taxon>
        <taxon>Tritrichomonas</taxon>
    </lineage>
</organism>
<sequence length="253" mass="29251">MFSLQWYINCLRIYIFVSSHDQNIKYNIKIFESKLNVLCQMTNQTKEGEKTKRMKSDFDHEKSFPLKVVLLGATTVGKTSIVNAAMNNEVMIDQQPTIGACFVIKKVKVEDSLVRLHIWDKAGQERFRALTPMYFRDANSILLVYAVNDEVSFNYIGSWINCIETECHEKPKLYLVANKNDLEDSRKISIDQGERYAKEINADFCEVSALTRRDEILDLFYRVAQDSIASQAMMRTNNIIPTSHKTEEKNGCY</sequence>
<keyword evidence="4" id="KW-1185">Reference proteome</keyword>
<dbReference type="VEuPathDB" id="TrichDB:TRFO_18031"/>
<dbReference type="Gene3D" id="3.40.50.300">
    <property type="entry name" value="P-loop containing nucleotide triphosphate hydrolases"/>
    <property type="match status" value="1"/>
</dbReference>
<dbReference type="GO" id="GO:0003924">
    <property type="term" value="F:GTPase activity"/>
    <property type="evidence" value="ECO:0007669"/>
    <property type="project" value="InterPro"/>
</dbReference>
<dbReference type="Proteomes" id="UP000179807">
    <property type="component" value="Unassembled WGS sequence"/>
</dbReference>
<protein>
    <submittedName>
        <fullName evidence="3">Small GTP-binding protein</fullName>
    </submittedName>
</protein>
<dbReference type="InterPro" id="IPR050227">
    <property type="entry name" value="Rab"/>
</dbReference>
<proteinExistence type="predicted"/>
<reference evidence="3" key="1">
    <citation type="submission" date="2016-10" db="EMBL/GenBank/DDBJ databases">
        <authorList>
            <person name="Benchimol M."/>
            <person name="Almeida L.G."/>
            <person name="Vasconcelos A.T."/>
            <person name="Perreira-Neves A."/>
            <person name="Rosa I.A."/>
            <person name="Tasca T."/>
            <person name="Bogo M.R."/>
            <person name="de Souza W."/>
        </authorList>
    </citation>
    <scope>NUCLEOTIDE SEQUENCE [LARGE SCALE GENOMIC DNA]</scope>
    <source>
        <strain evidence="3">K</strain>
    </source>
</reference>
<keyword evidence="2" id="KW-0342">GTP-binding</keyword>
<evidence type="ECO:0000313" key="3">
    <source>
        <dbReference type="EMBL" id="OHT12228.1"/>
    </source>
</evidence>
<dbReference type="GeneID" id="94834630"/>
<dbReference type="InterPro" id="IPR027417">
    <property type="entry name" value="P-loop_NTPase"/>
</dbReference>
<dbReference type="CDD" id="cd00154">
    <property type="entry name" value="Rab"/>
    <property type="match status" value="1"/>
</dbReference>
<accession>A0A1J4KR02</accession>
<dbReference type="SMART" id="SM00174">
    <property type="entry name" value="RHO"/>
    <property type="match status" value="1"/>
</dbReference>
<comment type="caution">
    <text evidence="3">The sequence shown here is derived from an EMBL/GenBank/DDBJ whole genome shotgun (WGS) entry which is preliminary data.</text>
</comment>
<evidence type="ECO:0000256" key="1">
    <source>
        <dbReference type="ARBA" id="ARBA00022741"/>
    </source>
</evidence>
<dbReference type="NCBIfam" id="TIGR00231">
    <property type="entry name" value="small_GTP"/>
    <property type="match status" value="1"/>
</dbReference>
<keyword evidence="1" id="KW-0547">Nucleotide-binding</keyword>